<dbReference type="EC" id="2.7.1.23" evidence="6"/>
<dbReference type="Pfam" id="PF01513">
    <property type="entry name" value="NAD_kinase"/>
    <property type="match status" value="1"/>
</dbReference>
<dbReference type="GO" id="GO:0005524">
    <property type="term" value="F:ATP binding"/>
    <property type="evidence" value="ECO:0007669"/>
    <property type="project" value="UniProtKB-KW"/>
</dbReference>
<evidence type="ECO:0000256" key="3">
    <source>
        <dbReference type="ARBA" id="ARBA00022857"/>
    </source>
</evidence>
<keyword evidence="6" id="KW-0963">Cytoplasm</keyword>
<evidence type="ECO:0000313" key="7">
    <source>
        <dbReference type="EMBL" id="GFJ86019.1"/>
    </source>
</evidence>
<reference evidence="7 8" key="1">
    <citation type="submission" date="2020-03" db="EMBL/GenBank/DDBJ databases">
        <title>Whole genome shotgun sequence of Phytohabitans houttuyneae NBRC 108639.</title>
        <authorList>
            <person name="Komaki H."/>
            <person name="Tamura T."/>
        </authorList>
    </citation>
    <scope>NUCLEOTIDE SEQUENCE [LARGE SCALE GENOMIC DNA]</scope>
    <source>
        <strain evidence="7 8">NBRC 108639</strain>
    </source>
</reference>
<comment type="caution">
    <text evidence="6">Lacks conserved residue(s) required for the propagation of feature annotation.</text>
</comment>
<dbReference type="AlphaFoldDB" id="A0A6V8KUT4"/>
<feature type="binding site" evidence="6">
    <location>
        <begin position="161"/>
        <end position="162"/>
    </location>
    <ligand>
        <name>NAD(+)</name>
        <dbReference type="ChEBI" id="CHEBI:57540"/>
    </ligand>
</feature>
<keyword evidence="8" id="KW-1185">Reference proteome</keyword>
<dbReference type="InterPro" id="IPR002504">
    <property type="entry name" value="NADK"/>
</dbReference>
<dbReference type="GO" id="GO:0046872">
    <property type="term" value="F:metal ion binding"/>
    <property type="evidence" value="ECO:0007669"/>
    <property type="project" value="UniProtKB-UniRule"/>
</dbReference>
<gene>
    <name evidence="6 7" type="primary">nadK</name>
    <name evidence="7" type="ORF">Phou_101990</name>
</gene>
<dbReference type="GO" id="GO:0003951">
    <property type="term" value="F:NAD+ kinase activity"/>
    <property type="evidence" value="ECO:0007669"/>
    <property type="project" value="UniProtKB-UniRule"/>
</dbReference>
<dbReference type="Gene3D" id="2.60.200.30">
    <property type="entry name" value="Probable inorganic polyphosphate/atp-NAD kinase, domain 2"/>
    <property type="match status" value="1"/>
</dbReference>
<comment type="cofactor">
    <cofactor evidence="6">
        <name>a divalent metal cation</name>
        <dbReference type="ChEBI" id="CHEBI:60240"/>
    </cofactor>
</comment>
<dbReference type="PANTHER" id="PTHR20275">
    <property type="entry name" value="NAD KINASE"/>
    <property type="match status" value="1"/>
</dbReference>
<keyword evidence="6" id="KW-0547">Nucleotide-binding</keyword>
<feature type="binding site" evidence="6">
    <location>
        <position position="226"/>
    </location>
    <ligand>
        <name>NAD(+)</name>
        <dbReference type="ChEBI" id="CHEBI:57540"/>
    </ligand>
</feature>
<feature type="binding site" evidence="6">
    <location>
        <position position="191"/>
    </location>
    <ligand>
        <name>NAD(+)</name>
        <dbReference type="ChEBI" id="CHEBI:57540"/>
    </ligand>
</feature>
<feature type="binding site" evidence="6">
    <location>
        <begin position="202"/>
        <end position="207"/>
    </location>
    <ligand>
        <name>NAD(+)</name>
        <dbReference type="ChEBI" id="CHEBI:57540"/>
    </ligand>
</feature>
<dbReference type="HAMAP" id="MF_00361">
    <property type="entry name" value="NAD_kinase"/>
    <property type="match status" value="1"/>
</dbReference>
<reference evidence="7 8" key="2">
    <citation type="submission" date="2020-03" db="EMBL/GenBank/DDBJ databases">
        <authorList>
            <person name="Ichikawa N."/>
            <person name="Kimura A."/>
            <person name="Kitahashi Y."/>
            <person name="Uohara A."/>
        </authorList>
    </citation>
    <scope>NUCLEOTIDE SEQUENCE [LARGE SCALE GENOMIC DNA]</scope>
    <source>
        <strain evidence="7 8">NBRC 108639</strain>
    </source>
</reference>
<keyword evidence="4 6" id="KW-0520">NAD</keyword>
<dbReference type="SUPFAM" id="SSF111331">
    <property type="entry name" value="NAD kinase/diacylglycerol kinase-like"/>
    <property type="match status" value="1"/>
</dbReference>
<feature type="binding site" evidence="6">
    <location>
        <position position="97"/>
    </location>
    <ligand>
        <name>NAD(+)</name>
        <dbReference type="ChEBI" id="CHEBI:57540"/>
    </ligand>
</feature>
<dbReference type="GO" id="GO:0005737">
    <property type="term" value="C:cytoplasm"/>
    <property type="evidence" value="ECO:0007669"/>
    <property type="project" value="UniProtKB-SubCell"/>
</dbReference>
<evidence type="ECO:0000313" key="8">
    <source>
        <dbReference type="Proteomes" id="UP000482800"/>
    </source>
</evidence>
<keyword evidence="3 6" id="KW-0521">NADP</keyword>
<keyword evidence="6" id="KW-0067">ATP-binding</keyword>
<evidence type="ECO:0000256" key="1">
    <source>
        <dbReference type="ARBA" id="ARBA00022679"/>
    </source>
</evidence>
<comment type="similarity">
    <text evidence="6">Belongs to the NAD kinase family.</text>
</comment>
<dbReference type="Proteomes" id="UP000482800">
    <property type="component" value="Unassembled WGS sequence"/>
</dbReference>
<dbReference type="PANTHER" id="PTHR20275:SF0">
    <property type="entry name" value="NAD KINASE"/>
    <property type="match status" value="1"/>
</dbReference>
<evidence type="ECO:0000256" key="5">
    <source>
        <dbReference type="ARBA" id="ARBA00047925"/>
    </source>
</evidence>
<comment type="function">
    <text evidence="6">Involved in the regulation of the intracellular balance of NAD and NADP, and is a key enzyme in the biosynthesis of NADP. Catalyzes specifically the phosphorylation on 2'-hydroxyl of the adenosine moiety of NAD to yield NADP.</text>
</comment>
<protein>
    <recommendedName>
        <fullName evidence="6">NAD kinase</fullName>
        <ecNumber evidence="6">2.7.1.23</ecNumber>
    </recommendedName>
    <alternativeName>
        <fullName evidence="6">ATP-dependent NAD kinase</fullName>
    </alternativeName>
</protein>
<dbReference type="EMBL" id="BLPF01000005">
    <property type="protein sequence ID" value="GFJ86019.1"/>
    <property type="molecule type" value="Genomic_DNA"/>
</dbReference>
<feature type="active site" description="Proton acceptor" evidence="6">
    <location>
        <position position="92"/>
    </location>
</feature>
<keyword evidence="1 6" id="KW-0808">Transferase</keyword>
<dbReference type="GO" id="GO:0006741">
    <property type="term" value="P:NADP+ biosynthetic process"/>
    <property type="evidence" value="ECO:0007669"/>
    <property type="project" value="UniProtKB-UniRule"/>
</dbReference>
<evidence type="ECO:0000256" key="6">
    <source>
        <dbReference type="HAMAP-Rule" id="MF_00361"/>
    </source>
</evidence>
<dbReference type="Gene3D" id="3.40.50.10330">
    <property type="entry name" value="Probable inorganic polyphosphate/atp-NAD kinase, domain 1"/>
    <property type="match status" value="1"/>
</dbReference>
<sequence>MRHYFAPTTQRPSLIPFVRDFPDTPMIHTVGLVLHPQRDSRAAMSTISAWVRGRQATLLGLPEEVARTEGASAVPAEKLAEESDLVVSLGGDGTMLRSMRLACGGRAPVLGVNLGRLGFLAEIDVPQLPEALSAIDDKRFTVEARSAVRSRFHDHEVLAFNEVALVRRPGGPMAAIELFVEGHPFIHYVADALIVATPTGSTAYSFSAGGPIVSPRAQGLVVTPVAPHSAYNRALVLSESEKVALRVLPASGDLEVESDGSVVGRLSAGDTVEVSAVPGAASVVRLGHTTFYQRAQRKLRLTGSTEVDRAW</sequence>
<comment type="caution">
    <text evidence="7">The sequence shown here is derived from an EMBL/GenBank/DDBJ whole genome shotgun (WGS) entry which is preliminary data.</text>
</comment>
<name>A0A6V8KUT4_9ACTN</name>
<dbReference type="InterPro" id="IPR017437">
    <property type="entry name" value="ATP-NAD_kinase_PpnK-typ_C"/>
</dbReference>
<organism evidence="7 8">
    <name type="scientific">Phytohabitans houttuyneae</name>
    <dbReference type="NCBI Taxonomy" id="1076126"/>
    <lineage>
        <taxon>Bacteria</taxon>
        <taxon>Bacillati</taxon>
        <taxon>Actinomycetota</taxon>
        <taxon>Actinomycetes</taxon>
        <taxon>Micromonosporales</taxon>
        <taxon>Micromonosporaceae</taxon>
    </lineage>
</organism>
<dbReference type="InterPro" id="IPR016064">
    <property type="entry name" value="NAD/diacylglycerol_kinase_sf"/>
</dbReference>
<keyword evidence="2 6" id="KW-0418">Kinase</keyword>
<evidence type="ECO:0000256" key="2">
    <source>
        <dbReference type="ARBA" id="ARBA00022777"/>
    </source>
</evidence>
<comment type="catalytic activity">
    <reaction evidence="5 6">
        <text>NAD(+) + ATP = ADP + NADP(+) + H(+)</text>
        <dbReference type="Rhea" id="RHEA:18629"/>
        <dbReference type="ChEBI" id="CHEBI:15378"/>
        <dbReference type="ChEBI" id="CHEBI:30616"/>
        <dbReference type="ChEBI" id="CHEBI:57540"/>
        <dbReference type="ChEBI" id="CHEBI:58349"/>
        <dbReference type="ChEBI" id="CHEBI:456216"/>
        <dbReference type="EC" id="2.7.1.23"/>
    </reaction>
</comment>
<proteinExistence type="inferred from homology"/>
<feature type="binding site" evidence="6">
    <location>
        <begin position="92"/>
        <end position="93"/>
    </location>
    <ligand>
        <name>NAD(+)</name>
        <dbReference type="ChEBI" id="CHEBI:57540"/>
    </ligand>
</feature>
<evidence type="ECO:0000256" key="4">
    <source>
        <dbReference type="ARBA" id="ARBA00023027"/>
    </source>
</evidence>
<comment type="subcellular location">
    <subcellularLocation>
        <location evidence="6">Cytoplasm</location>
    </subcellularLocation>
</comment>
<accession>A0A6V8KUT4</accession>
<dbReference type="GO" id="GO:0019674">
    <property type="term" value="P:NAD+ metabolic process"/>
    <property type="evidence" value="ECO:0007669"/>
    <property type="project" value="InterPro"/>
</dbReference>
<dbReference type="GO" id="GO:0051287">
    <property type="term" value="F:NAD binding"/>
    <property type="evidence" value="ECO:0007669"/>
    <property type="project" value="UniProtKB-ARBA"/>
</dbReference>
<dbReference type="Pfam" id="PF20143">
    <property type="entry name" value="NAD_kinase_C"/>
    <property type="match status" value="1"/>
</dbReference>
<dbReference type="InterPro" id="IPR017438">
    <property type="entry name" value="ATP-NAD_kinase_N"/>
</dbReference>